<dbReference type="InterPro" id="IPR014905">
    <property type="entry name" value="HIRAN"/>
</dbReference>
<keyword evidence="1" id="KW-0479">Metal-binding</keyword>
<evidence type="ECO:0000256" key="1">
    <source>
        <dbReference type="ARBA" id="ARBA00022723"/>
    </source>
</evidence>
<keyword evidence="2" id="KW-0378">Hydrolase</keyword>
<dbReference type="GO" id="GO:0003676">
    <property type="term" value="F:nucleic acid binding"/>
    <property type="evidence" value="ECO:0007669"/>
    <property type="project" value="InterPro"/>
</dbReference>
<reference evidence="4 5" key="1">
    <citation type="submission" date="2016-05" db="EMBL/GenBank/DDBJ databases">
        <title>A Novel Xanthomonas Oryzae pv. Oryzae Phage Xoo-sp2 as Possible Biocontrol Agent in Plant.</title>
        <authorList>
            <person name="Dong Z."/>
            <person name="Liu J."/>
            <person name="Peng D."/>
        </authorList>
    </citation>
    <scope>NUCLEOTIDE SEQUENCE [LARGE SCALE GENOMIC DNA]</scope>
</reference>
<accession>A0A1X9IAI8</accession>
<feature type="domain" description="HIRAN" evidence="3">
    <location>
        <begin position="3"/>
        <end position="92"/>
    </location>
</feature>
<evidence type="ECO:0000256" key="2">
    <source>
        <dbReference type="ARBA" id="ARBA00022801"/>
    </source>
</evidence>
<dbReference type="Proteomes" id="UP000223047">
    <property type="component" value="Segment"/>
</dbReference>
<protein>
    <recommendedName>
        <fullName evidence="3">HIRAN domain-containing protein</fullName>
    </recommendedName>
</protein>
<dbReference type="Gene3D" id="3.30.70.2330">
    <property type="match status" value="1"/>
</dbReference>
<dbReference type="EMBL" id="KX241618">
    <property type="protein sequence ID" value="ANT45279.1"/>
    <property type="molecule type" value="Genomic_DNA"/>
</dbReference>
<keyword evidence="5" id="KW-1185">Reference proteome</keyword>
<evidence type="ECO:0000313" key="4">
    <source>
        <dbReference type="EMBL" id="ANT45279.1"/>
    </source>
</evidence>
<evidence type="ECO:0000259" key="3">
    <source>
        <dbReference type="SMART" id="SM00910"/>
    </source>
</evidence>
<dbReference type="Pfam" id="PF08797">
    <property type="entry name" value="HIRAN"/>
    <property type="match status" value="1"/>
</dbReference>
<evidence type="ECO:0000313" key="5">
    <source>
        <dbReference type="Proteomes" id="UP000223047"/>
    </source>
</evidence>
<dbReference type="SMART" id="SM00910">
    <property type="entry name" value="HIRAN"/>
    <property type="match status" value="1"/>
</dbReference>
<proteinExistence type="predicted"/>
<gene>
    <name evidence="4" type="ORF">Xoosp2_57</name>
</gene>
<dbReference type="GO" id="GO:0008270">
    <property type="term" value="F:zinc ion binding"/>
    <property type="evidence" value="ECO:0007669"/>
    <property type="project" value="InterPro"/>
</dbReference>
<dbReference type="GO" id="GO:0016818">
    <property type="term" value="F:hydrolase activity, acting on acid anhydrides, in phosphorus-containing anhydrides"/>
    <property type="evidence" value="ECO:0007669"/>
    <property type="project" value="InterPro"/>
</dbReference>
<name>A0A1X9IAI8_9CAUD</name>
<sequence length="101" mass="11407">MAQMLTYIVGSQYRVGAREAIKELRKGEELSLRREPENPHDRNAVAVYDVCGQHLGYVPRQDAGAIAKVLDKGLPCTAKCRMRGTTSIDISWENQTYEQRP</sequence>
<organism evidence="4 5">
    <name type="scientific">Xanthomonas phage Xoo-sp2</name>
    <dbReference type="NCBI Taxonomy" id="1852622"/>
    <lineage>
        <taxon>Viruses</taxon>
        <taxon>Duplodnaviria</taxon>
        <taxon>Heunggongvirae</taxon>
        <taxon>Uroviricota</taxon>
        <taxon>Caudoviricetes</taxon>
        <taxon>Mesyanzhinovviridae</taxon>
        <taxon>Bradleyvirinae</taxon>
        <taxon>Xooduovirus</taxon>
        <taxon>Xooduovirus Xoosp2</taxon>
    </lineage>
</organism>